<feature type="domain" description="RlpA-like protein double-psi beta-barrel" evidence="5">
    <location>
        <begin position="23"/>
        <end position="112"/>
    </location>
</feature>
<protein>
    <recommendedName>
        <fullName evidence="3">Probable endolytic peptidoglycan transglycosylase RlpA</fullName>
        <ecNumber evidence="3">4.2.2.-</ecNumber>
    </recommendedName>
</protein>
<dbReference type="InterPro" id="IPR034718">
    <property type="entry name" value="RlpA"/>
</dbReference>
<keyword evidence="3" id="KW-0472">Membrane</keyword>
<evidence type="ECO:0000256" key="2">
    <source>
        <dbReference type="ARBA" id="ARBA00023316"/>
    </source>
</evidence>
<dbReference type="PANTHER" id="PTHR34183:SF1">
    <property type="entry name" value="ENDOLYTIC PEPTIDOGLYCAN TRANSGLYCOSYLASE RLPA"/>
    <property type="match status" value="1"/>
</dbReference>
<dbReference type="HAMAP" id="MF_02071">
    <property type="entry name" value="RlpA"/>
    <property type="match status" value="1"/>
</dbReference>
<comment type="function">
    <text evidence="3">Lytic transglycosylase with a strong preference for naked glycan strands that lack stem peptides.</text>
</comment>
<sequence>MKKYLSVLIIFVTLTSCSRRVTESGVASFYSDNLEGRKTASGETFHQSDYVAAHKTLPFGTKVKVKNLSNGKTVKVRINDRGPYVKGRIIDLSKIAAKKIDMENKGITKVTIQYKRKKNK</sequence>
<dbReference type="RefSeq" id="WP_369330132.1">
    <property type="nucleotide sequence ID" value="NZ_JAULBC010000004.1"/>
</dbReference>
<comment type="subcellular location">
    <subcellularLocation>
        <location evidence="3">Cell membrane</location>
        <topology evidence="3">Lipid-anchor</topology>
    </subcellularLocation>
</comment>
<evidence type="ECO:0000256" key="1">
    <source>
        <dbReference type="ARBA" id="ARBA00023239"/>
    </source>
</evidence>
<proteinExistence type="inferred from homology"/>
<dbReference type="EMBL" id="JAULBC010000004">
    <property type="protein sequence ID" value="MEX6688723.1"/>
    <property type="molecule type" value="Genomic_DNA"/>
</dbReference>
<accession>A0ABV3ZFZ7</accession>
<evidence type="ECO:0000313" key="6">
    <source>
        <dbReference type="EMBL" id="MEX6688723.1"/>
    </source>
</evidence>
<evidence type="ECO:0000313" key="7">
    <source>
        <dbReference type="Proteomes" id="UP001560573"/>
    </source>
</evidence>
<name>A0ABV3ZFZ7_9BACT</name>
<keyword evidence="1 3" id="KW-0456">Lyase</keyword>
<dbReference type="SUPFAM" id="SSF50685">
    <property type="entry name" value="Barwin-like endoglucanases"/>
    <property type="match status" value="1"/>
</dbReference>
<dbReference type="NCBIfam" id="TIGR00413">
    <property type="entry name" value="rlpA"/>
    <property type="match status" value="1"/>
</dbReference>
<dbReference type="Gene3D" id="2.40.40.10">
    <property type="entry name" value="RlpA-like domain"/>
    <property type="match status" value="1"/>
</dbReference>
<dbReference type="InterPro" id="IPR036908">
    <property type="entry name" value="RlpA-like_sf"/>
</dbReference>
<dbReference type="CDD" id="cd22268">
    <property type="entry name" value="DPBB_RlpA-like"/>
    <property type="match status" value="1"/>
</dbReference>
<comment type="similarity">
    <text evidence="3 4">Belongs to the RlpA family.</text>
</comment>
<evidence type="ECO:0000256" key="4">
    <source>
        <dbReference type="RuleBase" id="RU003495"/>
    </source>
</evidence>
<dbReference type="InterPro" id="IPR009009">
    <property type="entry name" value="RlpA-like_DPBB"/>
</dbReference>
<keyword evidence="2 3" id="KW-0961">Cell wall biogenesis/degradation</keyword>
<keyword evidence="3" id="KW-1003">Cell membrane</keyword>
<dbReference type="EC" id="4.2.2.-" evidence="3"/>
<gene>
    <name evidence="3" type="primary">rlpA</name>
    <name evidence="6" type="ORF">QTN47_14545</name>
</gene>
<keyword evidence="3" id="KW-0449">Lipoprotein</keyword>
<comment type="caution">
    <text evidence="6">The sequence shown here is derived from an EMBL/GenBank/DDBJ whole genome shotgun (WGS) entry which is preliminary data.</text>
</comment>
<dbReference type="PROSITE" id="PS51257">
    <property type="entry name" value="PROKAR_LIPOPROTEIN"/>
    <property type="match status" value="1"/>
</dbReference>
<evidence type="ECO:0000256" key="3">
    <source>
        <dbReference type="HAMAP-Rule" id="MF_02071"/>
    </source>
</evidence>
<dbReference type="PANTHER" id="PTHR34183">
    <property type="entry name" value="ENDOLYTIC PEPTIDOGLYCAN TRANSGLYCOSYLASE RLPA"/>
    <property type="match status" value="1"/>
</dbReference>
<keyword evidence="3" id="KW-0564">Palmitate</keyword>
<evidence type="ECO:0000259" key="5">
    <source>
        <dbReference type="Pfam" id="PF03330"/>
    </source>
</evidence>
<dbReference type="Pfam" id="PF03330">
    <property type="entry name" value="DPBB_1"/>
    <property type="match status" value="1"/>
</dbReference>
<organism evidence="6 7">
    <name type="scientific">Danxiaibacter flavus</name>
    <dbReference type="NCBI Taxonomy" id="3049108"/>
    <lineage>
        <taxon>Bacteria</taxon>
        <taxon>Pseudomonadati</taxon>
        <taxon>Bacteroidota</taxon>
        <taxon>Chitinophagia</taxon>
        <taxon>Chitinophagales</taxon>
        <taxon>Chitinophagaceae</taxon>
        <taxon>Danxiaibacter</taxon>
    </lineage>
</organism>
<dbReference type="Proteomes" id="UP001560573">
    <property type="component" value="Unassembled WGS sequence"/>
</dbReference>
<keyword evidence="7" id="KW-1185">Reference proteome</keyword>
<dbReference type="InterPro" id="IPR012997">
    <property type="entry name" value="RplA"/>
</dbReference>
<reference evidence="6 7" key="1">
    <citation type="submission" date="2023-07" db="EMBL/GenBank/DDBJ databases">
        <authorList>
            <person name="Lian W.-H."/>
        </authorList>
    </citation>
    <scope>NUCLEOTIDE SEQUENCE [LARGE SCALE GENOMIC DNA]</scope>
    <source>
        <strain evidence="6 7">SYSU DXS3180</strain>
    </source>
</reference>